<keyword evidence="6" id="KW-1185">Reference proteome</keyword>
<keyword evidence="3" id="KW-0804">Transcription</keyword>
<dbReference type="PANTHER" id="PTHR30146">
    <property type="entry name" value="LACI-RELATED TRANSCRIPTIONAL REPRESSOR"/>
    <property type="match status" value="1"/>
</dbReference>
<sequence length="318" mass="33528">MSRGTVSRYVNGERYVSAAARESIEAAIVKVGYVPNTAARNLVMQRSQAVGFIVHEPHALFVEDPNIGEILLGANTALSEADHQMVVLIVDSERDTDRVARYLSGGFVDGVIIVSARANDPISRVVERLAVPAAYVGHPPGASTASFVIIDNSGAARAITERLIGTGRQRIGMIAAALDRDSGADRLAGFTAALGDRFDERLVEAVPLYSYSAGRDGMQALLERAPDIDGVFAASDAVAAGALEALRAAGRRVPDDVGVVGFDDSAWAKRTLPALSTVRQPAAGLGRQAALLVLDQIRGVSAPNEMLLDSAIVWRDSA</sequence>
<dbReference type="InterPro" id="IPR000843">
    <property type="entry name" value="HTH_LacI"/>
</dbReference>
<dbReference type="Gene3D" id="1.10.260.40">
    <property type="entry name" value="lambda repressor-like DNA-binding domains"/>
    <property type="match status" value="1"/>
</dbReference>
<dbReference type="Gene3D" id="3.40.50.2300">
    <property type="match status" value="2"/>
</dbReference>
<evidence type="ECO:0000256" key="2">
    <source>
        <dbReference type="ARBA" id="ARBA00023125"/>
    </source>
</evidence>
<dbReference type="SUPFAM" id="SSF53822">
    <property type="entry name" value="Periplasmic binding protein-like I"/>
    <property type="match status" value="1"/>
</dbReference>
<evidence type="ECO:0000256" key="3">
    <source>
        <dbReference type="ARBA" id="ARBA00023163"/>
    </source>
</evidence>
<reference evidence="5 6" key="1">
    <citation type="journal article" date="2019" name="Int. J. Syst. Evol. Microbiol.">
        <title>The Global Catalogue of Microorganisms (GCM) 10K type strain sequencing project: providing services to taxonomists for standard genome sequencing and annotation.</title>
        <authorList>
            <consortium name="The Broad Institute Genomics Platform"/>
            <consortium name="The Broad Institute Genome Sequencing Center for Infectious Disease"/>
            <person name="Wu L."/>
            <person name="Ma J."/>
        </authorList>
    </citation>
    <scope>NUCLEOTIDE SEQUENCE [LARGE SCALE GENOMIC DNA]</scope>
    <source>
        <strain evidence="5 6">JCM 14319</strain>
    </source>
</reference>
<evidence type="ECO:0000256" key="1">
    <source>
        <dbReference type="ARBA" id="ARBA00023015"/>
    </source>
</evidence>
<dbReference type="CDD" id="cd06267">
    <property type="entry name" value="PBP1_LacI_sugar_binding-like"/>
    <property type="match status" value="1"/>
</dbReference>
<dbReference type="Pfam" id="PF13377">
    <property type="entry name" value="Peripla_BP_3"/>
    <property type="match status" value="1"/>
</dbReference>
<evidence type="ECO:0000259" key="4">
    <source>
        <dbReference type="PROSITE" id="PS50932"/>
    </source>
</evidence>
<dbReference type="GO" id="GO:0003677">
    <property type="term" value="F:DNA binding"/>
    <property type="evidence" value="ECO:0007669"/>
    <property type="project" value="UniProtKB-KW"/>
</dbReference>
<dbReference type="PANTHER" id="PTHR30146:SF109">
    <property type="entry name" value="HTH-TYPE TRANSCRIPTIONAL REGULATOR GALS"/>
    <property type="match status" value="1"/>
</dbReference>
<dbReference type="InterPro" id="IPR010982">
    <property type="entry name" value="Lambda_DNA-bd_dom_sf"/>
</dbReference>
<keyword evidence="1" id="KW-0805">Transcription regulation</keyword>
<evidence type="ECO:0000313" key="6">
    <source>
        <dbReference type="Proteomes" id="UP001500506"/>
    </source>
</evidence>
<dbReference type="Proteomes" id="UP001500506">
    <property type="component" value="Unassembled WGS sequence"/>
</dbReference>
<accession>A0ABN2KSC1</accession>
<dbReference type="Pfam" id="PF00356">
    <property type="entry name" value="LacI"/>
    <property type="match status" value="1"/>
</dbReference>
<dbReference type="EMBL" id="BAAANH010000005">
    <property type="protein sequence ID" value="GAA1764876.1"/>
    <property type="molecule type" value="Genomic_DNA"/>
</dbReference>
<keyword evidence="2 5" id="KW-0238">DNA-binding</keyword>
<protein>
    <submittedName>
        <fullName evidence="5">LacI family DNA-binding transcriptional regulator</fullName>
    </submittedName>
</protein>
<dbReference type="PROSITE" id="PS50932">
    <property type="entry name" value="HTH_LACI_2"/>
    <property type="match status" value="1"/>
</dbReference>
<dbReference type="CDD" id="cd01392">
    <property type="entry name" value="HTH_LacI"/>
    <property type="match status" value="1"/>
</dbReference>
<evidence type="ECO:0000313" key="5">
    <source>
        <dbReference type="EMBL" id="GAA1764876.1"/>
    </source>
</evidence>
<gene>
    <name evidence="5" type="ORF">GCM10009747_26060</name>
</gene>
<organism evidence="5 6">
    <name type="scientific">Agromyces humatus</name>
    <dbReference type="NCBI Taxonomy" id="279573"/>
    <lineage>
        <taxon>Bacteria</taxon>
        <taxon>Bacillati</taxon>
        <taxon>Actinomycetota</taxon>
        <taxon>Actinomycetes</taxon>
        <taxon>Micrococcales</taxon>
        <taxon>Microbacteriaceae</taxon>
        <taxon>Agromyces</taxon>
    </lineage>
</organism>
<comment type="caution">
    <text evidence="5">The sequence shown here is derived from an EMBL/GenBank/DDBJ whole genome shotgun (WGS) entry which is preliminary data.</text>
</comment>
<dbReference type="SUPFAM" id="SSF47413">
    <property type="entry name" value="lambda repressor-like DNA-binding domains"/>
    <property type="match status" value="1"/>
</dbReference>
<proteinExistence type="predicted"/>
<dbReference type="SMART" id="SM00354">
    <property type="entry name" value="HTH_LACI"/>
    <property type="match status" value="1"/>
</dbReference>
<feature type="domain" description="HTH lacI-type" evidence="4">
    <location>
        <begin position="1"/>
        <end position="44"/>
    </location>
</feature>
<dbReference type="InterPro" id="IPR046335">
    <property type="entry name" value="LacI/GalR-like_sensor"/>
</dbReference>
<dbReference type="InterPro" id="IPR028082">
    <property type="entry name" value="Peripla_BP_I"/>
</dbReference>
<name>A0ABN2KSC1_9MICO</name>